<protein>
    <recommendedName>
        <fullName evidence="1">DUF1842 domain-containing protein</fullName>
    </recommendedName>
</protein>
<evidence type="ECO:0000313" key="3">
    <source>
        <dbReference type="Proteomes" id="UP000263595"/>
    </source>
</evidence>
<dbReference type="Proteomes" id="UP000263595">
    <property type="component" value="Unassembled WGS sequence"/>
</dbReference>
<gene>
    <name evidence="2" type="ORF">CCOS865_03491</name>
</gene>
<evidence type="ECO:0000259" key="1">
    <source>
        <dbReference type="Pfam" id="PF08896"/>
    </source>
</evidence>
<sequence>MSEAQHAASVGLFPVSYQIGSNAPGAQRLQLDLLVYTPDRSLRGNAVVSQTTNPPLNLQLDAWGTYAYLTVQPPTDSKILVTLQGNHGGPSANSPGQLRLHLLLDSDWQRGVATYQYYNGQRWIEVEQVPAQLDNQRVKALPNVDTGSELNTATLEAAIASGNLEQLKQLAAGSVGKALDQAIAASNTTPAKAGKAANKA</sequence>
<proteinExistence type="predicted"/>
<reference evidence="3" key="1">
    <citation type="submission" date="2018-08" db="EMBL/GenBank/DDBJ databases">
        <authorList>
            <person name="Blom J."/>
        </authorList>
    </citation>
    <scope>NUCLEOTIDE SEQUENCE [LARGE SCALE GENOMIC DNA]</scope>
    <source>
        <strain evidence="3">CCOS 865</strain>
    </source>
</reference>
<name>A0A383RW23_9PSED</name>
<dbReference type="InterPro" id="IPR014992">
    <property type="entry name" value="DUF1842"/>
</dbReference>
<keyword evidence="3" id="KW-1185">Reference proteome</keyword>
<organism evidence="2 3">
    <name type="scientific">Pseudomonas reidholzensis</name>
    <dbReference type="NCBI Taxonomy" id="1785162"/>
    <lineage>
        <taxon>Bacteria</taxon>
        <taxon>Pseudomonadati</taxon>
        <taxon>Pseudomonadota</taxon>
        <taxon>Gammaproteobacteria</taxon>
        <taxon>Pseudomonadales</taxon>
        <taxon>Pseudomonadaceae</taxon>
        <taxon>Pseudomonas</taxon>
    </lineage>
</organism>
<dbReference type="EMBL" id="UNOZ01000027">
    <property type="protein sequence ID" value="SYX91222.1"/>
    <property type="molecule type" value="Genomic_DNA"/>
</dbReference>
<dbReference type="Pfam" id="PF08896">
    <property type="entry name" value="DUF1842"/>
    <property type="match status" value="1"/>
</dbReference>
<accession>A0A383RW23</accession>
<feature type="domain" description="DUF1842" evidence="1">
    <location>
        <begin position="10"/>
        <end position="123"/>
    </location>
</feature>
<evidence type="ECO:0000313" key="2">
    <source>
        <dbReference type="EMBL" id="SYX91222.1"/>
    </source>
</evidence>
<dbReference type="OrthoDB" id="1491780at2"/>
<dbReference type="RefSeq" id="WP_119143166.1">
    <property type="nucleotide sequence ID" value="NZ_CBCSFL010000063.1"/>
</dbReference>
<dbReference type="AlphaFoldDB" id="A0A383RW23"/>